<dbReference type="PANTHER" id="PTHR37423:SF2">
    <property type="entry name" value="MEMBRANE-BOUND LYTIC MUREIN TRANSGLYCOSYLASE C"/>
    <property type="match status" value="1"/>
</dbReference>
<evidence type="ECO:0000259" key="1">
    <source>
        <dbReference type="Pfam" id="PF01464"/>
    </source>
</evidence>
<dbReference type="PANTHER" id="PTHR37423">
    <property type="entry name" value="SOLUBLE LYTIC MUREIN TRANSGLYCOSYLASE-RELATED"/>
    <property type="match status" value="1"/>
</dbReference>
<dbReference type="EMBL" id="UINC01042161">
    <property type="protein sequence ID" value="SVB44412.1"/>
    <property type="molecule type" value="Genomic_DNA"/>
</dbReference>
<dbReference type="SUPFAM" id="SSF53955">
    <property type="entry name" value="Lysozyme-like"/>
    <property type="match status" value="1"/>
</dbReference>
<dbReference type="InterPro" id="IPR008258">
    <property type="entry name" value="Transglycosylase_SLT_dom_1"/>
</dbReference>
<name>A0A382E227_9ZZZZ</name>
<sequence>MKTQTRLYFVGILINLLILATSAHAAEDPFSKFAKDVKKRDQAMLKAVQQIEERWDRFYASTVEDYYVYSKDGRVRRRANFSDESPEKGFLEVAVVDAKSEKEAQKVLGKAVEKALREKTGKQELLKDQVQLNQKPLTKKNVRRRAKELKKQIQKTTVLTKKGKKTVYSIKLKFVPDHVQKRAKIFFSSVKRHARKSKIPVKLILSIMHTESAFNPQACSRRKKTPRNQCLAYGLMQLVPKSGAREAYKYIYKKDKFHTFPVEQQAAYLFKPENNMTLGAAYLGKMVNKDFAAVDSLENRVILAAHSYNTGPGNSAKALMKITTIKRKYPRPIFKVIAREANKLNIEELVHRLKTYSPWEEARHYVEKVNKCITTNTNLRGGKCY</sequence>
<reference evidence="2" key="1">
    <citation type="submission" date="2018-05" db="EMBL/GenBank/DDBJ databases">
        <authorList>
            <person name="Lanie J.A."/>
            <person name="Ng W.-L."/>
            <person name="Kazmierczak K.M."/>
            <person name="Andrzejewski T.M."/>
            <person name="Davidsen T.M."/>
            <person name="Wayne K.J."/>
            <person name="Tettelin H."/>
            <person name="Glass J.I."/>
            <person name="Rusch D."/>
            <person name="Podicherti R."/>
            <person name="Tsui H.-C.T."/>
            <person name="Winkler M.E."/>
        </authorList>
    </citation>
    <scope>NUCLEOTIDE SEQUENCE</scope>
</reference>
<feature type="domain" description="Transglycosylase SLT" evidence="1">
    <location>
        <begin position="191"/>
        <end position="319"/>
    </location>
</feature>
<proteinExistence type="predicted"/>
<gene>
    <name evidence="2" type="ORF">METZ01_LOCUS197266</name>
</gene>
<dbReference type="InterPro" id="IPR023346">
    <property type="entry name" value="Lysozyme-like_dom_sf"/>
</dbReference>
<dbReference type="Gene3D" id="1.10.530.10">
    <property type="match status" value="1"/>
</dbReference>
<protein>
    <recommendedName>
        <fullName evidence="1">Transglycosylase SLT domain-containing protein</fullName>
    </recommendedName>
</protein>
<dbReference type="AlphaFoldDB" id="A0A382E227"/>
<organism evidence="2">
    <name type="scientific">marine metagenome</name>
    <dbReference type="NCBI Taxonomy" id="408172"/>
    <lineage>
        <taxon>unclassified sequences</taxon>
        <taxon>metagenomes</taxon>
        <taxon>ecological metagenomes</taxon>
    </lineage>
</organism>
<dbReference type="Pfam" id="PF01464">
    <property type="entry name" value="SLT"/>
    <property type="match status" value="1"/>
</dbReference>
<accession>A0A382E227</accession>
<evidence type="ECO:0000313" key="2">
    <source>
        <dbReference type="EMBL" id="SVB44412.1"/>
    </source>
</evidence>